<evidence type="ECO:0000313" key="4">
    <source>
        <dbReference type="Proteomes" id="UP000297407"/>
    </source>
</evidence>
<dbReference type="InterPro" id="IPR041489">
    <property type="entry name" value="PDZ_6"/>
</dbReference>
<evidence type="ECO:0000256" key="1">
    <source>
        <dbReference type="ARBA" id="ARBA00022801"/>
    </source>
</evidence>
<dbReference type="Gene3D" id="2.40.70.10">
    <property type="entry name" value="Acid Proteases"/>
    <property type="match status" value="1"/>
</dbReference>
<keyword evidence="1" id="KW-0378">Hydrolase</keyword>
<gene>
    <name evidence="3" type="ORF">E4635_00015</name>
</gene>
<dbReference type="RefSeq" id="WP_135524564.1">
    <property type="nucleotide sequence ID" value="NZ_SRLH01000001.1"/>
</dbReference>
<dbReference type="SUPFAM" id="SSF50630">
    <property type="entry name" value="Acid proteases"/>
    <property type="match status" value="1"/>
</dbReference>
<dbReference type="InterPro" id="IPR021109">
    <property type="entry name" value="Peptidase_aspartic_dom_sf"/>
</dbReference>
<dbReference type="Pfam" id="PF13650">
    <property type="entry name" value="Asp_protease_2"/>
    <property type="match status" value="1"/>
</dbReference>
<organism evidence="3 4">
    <name type="scientific">Flavobacterium humi</name>
    <dbReference type="NCBI Taxonomy" id="2562683"/>
    <lineage>
        <taxon>Bacteria</taxon>
        <taxon>Pseudomonadati</taxon>
        <taxon>Bacteroidota</taxon>
        <taxon>Flavobacteriia</taxon>
        <taxon>Flavobacteriales</taxon>
        <taxon>Flavobacteriaceae</taxon>
        <taxon>Flavobacterium</taxon>
    </lineage>
</organism>
<keyword evidence="4" id="KW-1185">Reference proteome</keyword>
<dbReference type="InterPro" id="IPR036034">
    <property type="entry name" value="PDZ_sf"/>
</dbReference>
<dbReference type="Gene3D" id="2.30.42.10">
    <property type="match status" value="1"/>
</dbReference>
<dbReference type="Pfam" id="PF17820">
    <property type="entry name" value="PDZ_6"/>
    <property type="match status" value="1"/>
</dbReference>
<dbReference type="SUPFAM" id="SSF50156">
    <property type="entry name" value="PDZ domain-like"/>
    <property type="match status" value="1"/>
</dbReference>
<dbReference type="GO" id="GO:0004190">
    <property type="term" value="F:aspartic-type endopeptidase activity"/>
    <property type="evidence" value="ECO:0007669"/>
    <property type="project" value="InterPro"/>
</dbReference>
<sequence>MKKIYLSAFFVLYFLTAFSQEGFHFISDKKKITIPFQLSNNLAIIPIKVNGVSLNFLLDTGVEKTVLFSLEDTDSLQFNSVEKIKIKGLGDGKSIDALHSKKNKIAIGDLVDDNHEIYIVLDQDINFSSQLGIPVHGILGYHFFKDNFIEINYSKKKIIVYKNSEAFPPKKLKKFEGVPLSLELEKPYIEATVSLNSKEIRTKLLVDTGGSDALWLFENKNTITVPEKYFDDFLGRGFSGDIYGKRSRIDKIRIGEKDIDFPTTSFPDGQSLQSVSMVEGRNGSLGSEILKRFTVLFDYAHNRMYLKKNLNFYDPFNYSMSGIEFQHSGLQWVEEKVELKTEFVKSENTKTVFDDRPTNVKYEFKLKPLYEVSAVRKDSPGDLAGIKKGDIIRKINGRNAFNYKLQEINDLMQSEEGRVIFLEIERNKGEILKIKIQLKKIL</sequence>
<dbReference type="OrthoDB" id="3521766at2"/>
<dbReference type="PROSITE" id="PS50175">
    <property type="entry name" value="ASP_PROT_RETROV"/>
    <property type="match status" value="1"/>
</dbReference>
<dbReference type="GO" id="GO:0006508">
    <property type="term" value="P:proteolysis"/>
    <property type="evidence" value="ECO:0007669"/>
    <property type="project" value="InterPro"/>
</dbReference>
<dbReference type="InterPro" id="IPR001995">
    <property type="entry name" value="Peptidase_A2_cat"/>
</dbReference>
<evidence type="ECO:0000313" key="3">
    <source>
        <dbReference type="EMBL" id="TGD59358.1"/>
    </source>
</evidence>
<dbReference type="Proteomes" id="UP000297407">
    <property type="component" value="Unassembled WGS sequence"/>
</dbReference>
<dbReference type="AlphaFoldDB" id="A0A4Z0LBW3"/>
<accession>A0A4Z0LBW3</accession>
<protein>
    <submittedName>
        <fullName evidence="3">Signal protein PDZ</fullName>
    </submittedName>
</protein>
<evidence type="ECO:0000259" key="2">
    <source>
        <dbReference type="PROSITE" id="PS50175"/>
    </source>
</evidence>
<comment type="caution">
    <text evidence="3">The sequence shown here is derived from an EMBL/GenBank/DDBJ whole genome shotgun (WGS) entry which is preliminary data.</text>
</comment>
<dbReference type="EMBL" id="SRLH01000001">
    <property type="protein sequence ID" value="TGD59358.1"/>
    <property type="molecule type" value="Genomic_DNA"/>
</dbReference>
<reference evidence="3 4" key="1">
    <citation type="submission" date="2019-04" db="EMBL/GenBank/DDBJ databases">
        <title>Flavobacterium sp. strain DS2-A Genome sequencing and assembly.</title>
        <authorList>
            <person name="Kim I."/>
        </authorList>
    </citation>
    <scope>NUCLEOTIDE SEQUENCE [LARGE SCALE GENOMIC DNA]</scope>
    <source>
        <strain evidence="3 4">DS2-A</strain>
    </source>
</reference>
<name>A0A4Z0LBW3_9FLAO</name>
<feature type="domain" description="Peptidase A2" evidence="2">
    <location>
        <begin position="54"/>
        <end position="90"/>
    </location>
</feature>
<proteinExistence type="predicted"/>